<proteinExistence type="predicted"/>
<dbReference type="RefSeq" id="WP_134551761.1">
    <property type="nucleotide sequence ID" value="NZ_SOHL01000016.1"/>
</dbReference>
<dbReference type="InterPro" id="IPR017853">
    <property type="entry name" value="GH"/>
</dbReference>
<dbReference type="AlphaFoldDB" id="A0A4R9AUW7"/>
<keyword evidence="3" id="KW-1185">Reference proteome</keyword>
<dbReference type="InterPro" id="IPR051923">
    <property type="entry name" value="Glycosyl_Hydrolase_39"/>
</dbReference>
<protein>
    <recommendedName>
        <fullName evidence="1">Asl1-like glycosyl hydrolase catalytic domain-containing protein</fullName>
    </recommendedName>
</protein>
<name>A0A4R9AUW7_9MICO</name>
<dbReference type="GO" id="GO:0004553">
    <property type="term" value="F:hydrolase activity, hydrolyzing O-glycosyl compounds"/>
    <property type="evidence" value="ECO:0007669"/>
    <property type="project" value="TreeGrafter"/>
</dbReference>
<evidence type="ECO:0000313" key="2">
    <source>
        <dbReference type="EMBL" id="TFD70249.1"/>
    </source>
</evidence>
<accession>A0A4R9AUW7</accession>
<dbReference type="SUPFAM" id="SSF51445">
    <property type="entry name" value="(Trans)glycosidases"/>
    <property type="match status" value="1"/>
</dbReference>
<gene>
    <name evidence="2" type="ORF">E3T50_10285</name>
</gene>
<feature type="domain" description="Asl1-like glycosyl hydrolase catalytic" evidence="1">
    <location>
        <begin position="419"/>
        <end position="575"/>
    </location>
</feature>
<reference evidence="2 3" key="1">
    <citation type="submission" date="2019-03" db="EMBL/GenBank/DDBJ databases">
        <title>Genomics of glacier-inhabiting Cryobacterium strains.</title>
        <authorList>
            <person name="Liu Q."/>
            <person name="Xin Y.-H."/>
        </authorList>
    </citation>
    <scope>NUCLEOTIDE SEQUENCE [LARGE SCALE GENOMIC DNA]</scope>
    <source>
        <strain evidence="2 3">Hz16</strain>
    </source>
</reference>
<dbReference type="PANTHER" id="PTHR12631">
    <property type="entry name" value="ALPHA-L-IDURONIDASE"/>
    <property type="match status" value="1"/>
</dbReference>
<dbReference type="EMBL" id="SOHL01000016">
    <property type="protein sequence ID" value="TFD70249.1"/>
    <property type="molecule type" value="Genomic_DNA"/>
</dbReference>
<evidence type="ECO:0000259" key="1">
    <source>
        <dbReference type="Pfam" id="PF11790"/>
    </source>
</evidence>
<evidence type="ECO:0000313" key="3">
    <source>
        <dbReference type="Proteomes" id="UP000297983"/>
    </source>
</evidence>
<sequence>MNILNRLRRQPRWRLITAGVVVLALVGGVTAVNLWPAFTMEATPSAAPTATPTPAPEPVVLLPTANVAATFEGWSQDNADTASIFAAEAGDAANGTIGLRIDSTNPAENTIRRALSQVVAVSPSTTYTLAASVKTAGQKSVTPGISIIMGGSGQDRYDFKAVNASWQEQTWTYKTAADEMSMPISILSAAPTAGVSLDSVTMTAANSNENLLANPSFERFTAPTRITNTSLLLNTGEAAIGVSWKIPGAAWTITDEAGATVDQGTVDLQPGLAVVSLQHLDPGYYSIAISNNDNTDDRLDTSFAILDPVATNASPTDERFGVGVHLTPAYFNSGSIVAQLGIASVRTDAKWDGAETTLGKYSFPTNDDAMIQDYANAGVSFLPISDYANKLYDGGKTPSSPNALAAYGAFTSEMVEHYDSAAVEIYNEFNIPRMNTSACGTTAACYLPLLQSAAASVKAEHPAALIVGPAIAHQDDAWLTALYAAGGLDSLDAVSFHPYDYSFESGPEFIEASLQQAVSRIKEYNGDVSKPIWITELGWSTASFSEQDQADNLVRTQTIAFANGVEKFFWYDLVNDTADASDHEGNFGLLRQVTDEVPAFAPKPSAVAEAVMIRLLNGKPFSSRDALDSTSVYSYVFGANLNATRVAWATTPTTAMYAANGNITMTDQFGAMSTLVPVDGLITVELTGHPVYLEGPITNPI</sequence>
<dbReference type="Proteomes" id="UP000297983">
    <property type="component" value="Unassembled WGS sequence"/>
</dbReference>
<dbReference type="InterPro" id="IPR024655">
    <property type="entry name" value="Asl1_glyco_hydro_catalytic"/>
</dbReference>
<dbReference type="Pfam" id="PF11790">
    <property type="entry name" value="Glyco_hydro_cc"/>
    <property type="match status" value="1"/>
</dbReference>
<dbReference type="Gene3D" id="3.20.20.80">
    <property type="entry name" value="Glycosidases"/>
    <property type="match status" value="1"/>
</dbReference>
<comment type="caution">
    <text evidence="2">The sequence shown here is derived from an EMBL/GenBank/DDBJ whole genome shotgun (WGS) entry which is preliminary data.</text>
</comment>
<dbReference type="Gene3D" id="2.60.120.260">
    <property type="entry name" value="Galactose-binding domain-like"/>
    <property type="match status" value="1"/>
</dbReference>
<dbReference type="PANTHER" id="PTHR12631:SF10">
    <property type="entry name" value="BETA-XYLOSIDASE-LIKE PROTEIN-RELATED"/>
    <property type="match status" value="1"/>
</dbReference>
<organism evidence="2 3">
    <name type="scientific">Cryobacterium gelidum</name>
    <dbReference type="NCBI Taxonomy" id="1259164"/>
    <lineage>
        <taxon>Bacteria</taxon>
        <taxon>Bacillati</taxon>
        <taxon>Actinomycetota</taxon>
        <taxon>Actinomycetes</taxon>
        <taxon>Micrococcales</taxon>
        <taxon>Microbacteriaceae</taxon>
        <taxon>Cryobacterium</taxon>
    </lineage>
</organism>